<evidence type="ECO:0000313" key="6">
    <source>
        <dbReference type="Proteomes" id="UP001596473"/>
    </source>
</evidence>
<dbReference type="Proteomes" id="UP001596473">
    <property type="component" value="Unassembled WGS sequence"/>
</dbReference>
<evidence type="ECO:0000256" key="2">
    <source>
        <dbReference type="ARBA" id="ARBA00023125"/>
    </source>
</evidence>
<accession>A0ABW2QUW0</accession>
<comment type="caution">
    <text evidence="5">The sequence shown here is derived from an EMBL/GenBank/DDBJ whole genome shotgun (WGS) entry which is preliminary data.</text>
</comment>
<dbReference type="InterPro" id="IPR009057">
    <property type="entry name" value="Homeodomain-like_sf"/>
</dbReference>
<dbReference type="InterPro" id="IPR018062">
    <property type="entry name" value="HTH_AraC-typ_CS"/>
</dbReference>
<dbReference type="InterPro" id="IPR018060">
    <property type="entry name" value="HTH_AraC"/>
</dbReference>
<evidence type="ECO:0000259" key="4">
    <source>
        <dbReference type="PROSITE" id="PS01124"/>
    </source>
</evidence>
<dbReference type="SUPFAM" id="SSF46689">
    <property type="entry name" value="Homeodomain-like"/>
    <property type="match status" value="1"/>
</dbReference>
<keyword evidence="6" id="KW-1185">Reference proteome</keyword>
<keyword evidence="3" id="KW-0804">Transcription</keyword>
<organism evidence="5 6">
    <name type="scientific">Iodobacter arcticus</name>
    <dbReference type="NCBI Taxonomy" id="590593"/>
    <lineage>
        <taxon>Bacteria</taxon>
        <taxon>Pseudomonadati</taxon>
        <taxon>Pseudomonadota</taxon>
        <taxon>Betaproteobacteria</taxon>
        <taxon>Neisseriales</taxon>
        <taxon>Chitinibacteraceae</taxon>
        <taxon>Iodobacter</taxon>
    </lineage>
</organism>
<keyword evidence="1" id="KW-0805">Transcription regulation</keyword>
<dbReference type="InterPro" id="IPR053142">
    <property type="entry name" value="PchR_regulatory_protein"/>
</dbReference>
<reference evidence="6" key="1">
    <citation type="journal article" date="2019" name="Int. J. Syst. Evol. Microbiol.">
        <title>The Global Catalogue of Microorganisms (GCM) 10K type strain sequencing project: providing services to taxonomists for standard genome sequencing and annotation.</title>
        <authorList>
            <consortium name="The Broad Institute Genomics Platform"/>
            <consortium name="The Broad Institute Genome Sequencing Center for Infectious Disease"/>
            <person name="Wu L."/>
            <person name="Ma J."/>
        </authorList>
    </citation>
    <scope>NUCLEOTIDE SEQUENCE [LARGE SCALE GENOMIC DNA]</scope>
    <source>
        <strain evidence="6">CCUG 62945</strain>
    </source>
</reference>
<evidence type="ECO:0000256" key="3">
    <source>
        <dbReference type="ARBA" id="ARBA00023163"/>
    </source>
</evidence>
<dbReference type="EMBL" id="JBHTBQ010000011">
    <property type="protein sequence ID" value="MFC7419508.1"/>
    <property type="molecule type" value="Genomic_DNA"/>
</dbReference>
<name>A0ABW2QUW0_9NEIS</name>
<evidence type="ECO:0000256" key="1">
    <source>
        <dbReference type="ARBA" id="ARBA00023015"/>
    </source>
</evidence>
<sequence>MSKSDIDFHQADLARLFGDEAQHEVTRQEGPLLRGRFVVEDLRPGLALHGNEIEFLQAHRSEGPLSPGLRLIMMLEGKVDARFGALPLELGADNRCLLVSSVEDEVLQRSINQPGYQRQVVIALEPSWFEEGGLSAMADFKSVAQFCTQHLAHRKLSASRQILQLANGLLQPAYRTPYLHKIYCECAALELILAALGELNQAVPIKARSRSRVAELIELLQSDGACIMSLEQMALALGSNATTLQREFRAVHGMSIFAWLRRHKLQEARLTLEGEACSVLDAALLAGYSNPANFATAFKREFGFTPRQAVRGGI</sequence>
<dbReference type="PANTHER" id="PTHR47893">
    <property type="entry name" value="REGULATORY PROTEIN PCHR"/>
    <property type="match status" value="1"/>
</dbReference>
<protein>
    <submittedName>
        <fullName evidence="5">Helix-turn-helix transcriptional regulator</fullName>
    </submittedName>
</protein>
<dbReference type="PROSITE" id="PS00041">
    <property type="entry name" value="HTH_ARAC_FAMILY_1"/>
    <property type="match status" value="1"/>
</dbReference>
<dbReference type="RefSeq" id="WP_380187029.1">
    <property type="nucleotide sequence ID" value="NZ_JBHTBQ010000011.1"/>
</dbReference>
<proteinExistence type="predicted"/>
<feature type="domain" description="HTH araC/xylS-type" evidence="4">
    <location>
        <begin position="211"/>
        <end position="312"/>
    </location>
</feature>
<dbReference type="PANTHER" id="PTHR47893:SF1">
    <property type="entry name" value="REGULATORY PROTEIN PCHR"/>
    <property type="match status" value="1"/>
</dbReference>
<dbReference type="Gene3D" id="1.10.10.60">
    <property type="entry name" value="Homeodomain-like"/>
    <property type="match status" value="2"/>
</dbReference>
<evidence type="ECO:0000313" key="5">
    <source>
        <dbReference type="EMBL" id="MFC7419508.1"/>
    </source>
</evidence>
<gene>
    <name evidence="5" type="ORF">ACFQNF_06410</name>
</gene>
<dbReference type="SMART" id="SM00342">
    <property type="entry name" value="HTH_ARAC"/>
    <property type="match status" value="1"/>
</dbReference>
<dbReference type="Pfam" id="PF12833">
    <property type="entry name" value="HTH_18"/>
    <property type="match status" value="1"/>
</dbReference>
<dbReference type="PROSITE" id="PS01124">
    <property type="entry name" value="HTH_ARAC_FAMILY_2"/>
    <property type="match status" value="1"/>
</dbReference>
<keyword evidence="2" id="KW-0238">DNA-binding</keyword>